<accession>A0AAE0NS58</accession>
<organism evidence="2 3">
    <name type="scientific">Podospora didyma</name>
    <dbReference type="NCBI Taxonomy" id="330526"/>
    <lineage>
        <taxon>Eukaryota</taxon>
        <taxon>Fungi</taxon>
        <taxon>Dikarya</taxon>
        <taxon>Ascomycota</taxon>
        <taxon>Pezizomycotina</taxon>
        <taxon>Sordariomycetes</taxon>
        <taxon>Sordariomycetidae</taxon>
        <taxon>Sordariales</taxon>
        <taxon>Podosporaceae</taxon>
        <taxon>Podospora</taxon>
    </lineage>
</organism>
<comment type="caution">
    <text evidence="2">The sequence shown here is derived from an EMBL/GenBank/DDBJ whole genome shotgun (WGS) entry which is preliminary data.</text>
</comment>
<sequence>MRPFLLFYFPWERALALSHTPHISPLLFFCLLRSPLHSLQTLQIIACQTSCTISCPVLPCSALQLPCPVLTNPSIFANTLLNLRLHPLHTDGGQTSLLHSILPWPRRLKLYRQIRSPLCLGTSPRIRHDPLPQGSPADGSSTSRLRRGEQQLELKFQSRRCWLQTDWTCLPTCLAALALACALPCLAPPVLAPLSTCLSPRFPIRP</sequence>
<dbReference type="Proteomes" id="UP001285441">
    <property type="component" value="Unassembled WGS sequence"/>
</dbReference>
<protein>
    <submittedName>
        <fullName evidence="2">Uncharacterized protein</fullName>
    </submittedName>
</protein>
<dbReference type="AlphaFoldDB" id="A0AAE0NS58"/>
<proteinExistence type="predicted"/>
<reference evidence="2" key="1">
    <citation type="journal article" date="2023" name="Mol. Phylogenet. Evol.">
        <title>Genome-scale phylogeny and comparative genomics of the fungal order Sordariales.</title>
        <authorList>
            <person name="Hensen N."/>
            <person name="Bonometti L."/>
            <person name="Westerberg I."/>
            <person name="Brannstrom I.O."/>
            <person name="Guillou S."/>
            <person name="Cros-Aarteil S."/>
            <person name="Calhoun S."/>
            <person name="Haridas S."/>
            <person name="Kuo A."/>
            <person name="Mondo S."/>
            <person name="Pangilinan J."/>
            <person name="Riley R."/>
            <person name="LaButti K."/>
            <person name="Andreopoulos B."/>
            <person name="Lipzen A."/>
            <person name="Chen C."/>
            <person name="Yan M."/>
            <person name="Daum C."/>
            <person name="Ng V."/>
            <person name="Clum A."/>
            <person name="Steindorff A."/>
            <person name="Ohm R.A."/>
            <person name="Martin F."/>
            <person name="Silar P."/>
            <person name="Natvig D.O."/>
            <person name="Lalanne C."/>
            <person name="Gautier V."/>
            <person name="Ament-Velasquez S.L."/>
            <person name="Kruys A."/>
            <person name="Hutchinson M.I."/>
            <person name="Powell A.J."/>
            <person name="Barry K."/>
            <person name="Miller A.N."/>
            <person name="Grigoriev I.V."/>
            <person name="Debuchy R."/>
            <person name="Gladieux P."/>
            <person name="Hiltunen Thoren M."/>
            <person name="Johannesson H."/>
        </authorList>
    </citation>
    <scope>NUCLEOTIDE SEQUENCE</scope>
    <source>
        <strain evidence="2">CBS 232.78</strain>
    </source>
</reference>
<evidence type="ECO:0000313" key="2">
    <source>
        <dbReference type="EMBL" id="KAK3386549.1"/>
    </source>
</evidence>
<keyword evidence="3" id="KW-1185">Reference proteome</keyword>
<reference evidence="2" key="2">
    <citation type="submission" date="2023-06" db="EMBL/GenBank/DDBJ databases">
        <authorList>
            <consortium name="Lawrence Berkeley National Laboratory"/>
            <person name="Haridas S."/>
            <person name="Hensen N."/>
            <person name="Bonometti L."/>
            <person name="Westerberg I."/>
            <person name="Brannstrom I.O."/>
            <person name="Guillou S."/>
            <person name="Cros-Aarteil S."/>
            <person name="Calhoun S."/>
            <person name="Kuo A."/>
            <person name="Mondo S."/>
            <person name="Pangilinan J."/>
            <person name="Riley R."/>
            <person name="LaButti K."/>
            <person name="Andreopoulos B."/>
            <person name="Lipzen A."/>
            <person name="Chen C."/>
            <person name="Yanf M."/>
            <person name="Daum C."/>
            <person name="Ng V."/>
            <person name="Clum A."/>
            <person name="Steindorff A."/>
            <person name="Ohm R."/>
            <person name="Martin F."/>
            <person name="Silar P."/>
            <person name="Natvig D."/>
            <person name="Lalanne C."/>
            <person name="Gautier V."/>
            <person name="Ament-velasquez S.L."/>
            <person name="Kruys A."/>
            <person name="Hutchinson M.I."/>
            <person name="Powell A.J."/>
            <person name="Barry K."/>
            <person name="Miller A.N."/>
            <person name="Grigoriev I.V."/>
            <person name="Debuchy R."/>
            <person name="Gladieux P."/>
            <person name="Thoren M.H."/>
            <person name="Johannesson H."/>
        </authorList>
    </citation>
    <scope>NUCLEOTIDE SEQUENCE</scope>
    <source>
        <strain evidence="2">CBS 232.78</strain>
    </source>
</reference>
<name>A0AAE0NS58_9PEZI</name>
<feature type="region of interest" description="Disordered" evidence="1">
    <location>
        <begin position="122"/>
        <end position="144"/>
    </location>
</feature>
<dbReference type="EMBL" id="JAULSW010000003">
    <property type="protein sequence ID" value="KAK3386549.1"/>
    <property type="molecule type" value="Genomic_DNA"/>
</dbReference>
<evidence type="ECO:0000256" key="1">
    <source>
        <dbReference type="SAM" id="MobiDB-lite"/>
    </source>
</evidence>
<evidence type="ECO:0000313" key="3">
    <source>
        <dbReference type="Proteomes" id="UP001285441"/>
    </source>
</evidence>
<gene>
    <name evidence="2" type="ORF">B0H63DRAFT_137520</name>
</gene>